<dbReference type="EMBL" id="SNRW01003511">
    <property type="protein sequence ID" value="KAA6389632.1"/>
    <property type="molecule type" value="Genomic_DNA"/>
</dbReference>
<sequence length="195" mass="23112">MIDLKKLAKEYANKPQEQRNQQSPRSFHLTKELHELQLPKYAKMRFPKQGDIREIEFLITPEEGLWKNGNFLFNFKYPTEYNIMPPYVRCLTKTYHPIIEYENISMSIQRRSRFEHDGGWTPLSGTIDIIQSLFFNFMEPCGEDALNVQVGILMLKDYDQFKKNVEASFRGEIVDGVQYEKQPINYDFPENVKTE</sequence>
<dbReference type="Proteomes" id="UP000324800">
    <property type="component" value="Unassembled WGS sequence"/>
</dbReference>
<dbReference type="InterPro" id="IPR000608">
    <property type="entry name" value="UBC"/>
</dbReference>
<evidence type="ECO:0000259" key="1">
    <source>
        <dbReference type="PROSITE" id="PS50127"/>
    </source>
</evidence>
<protein>
    <submittedName>
        <fullName evidence="2">Putative NEDD8-conjugating enzyme Ubc12</fullName>
    </submittedName>
</protein>
<evidence type="ECO:0000313" key="2">
    <source>
        <dbReference type="EMBL" id="KAA6389632.1"/>
    </source>
</evidence>
<dbReference type="AlphaFoldDB" id="A0A5J4W4Q8"/>
<comment type="caution">
    <text evidence="2">The sequence shown here is derived from an EMBL/GenBank/DDBJ whole genome shotgun (WGS) entry which is preliminary data.</text>
</comment>
<dbReference type="InterPro" id="IPR050113">
    <property type="entry name" value="Ub_conjugating_enzyme"/>
</dbReference>
<name>A0A5J4W4Q8_9EUKA</name>
<dbReference type="PROSITE" id="PS50127">
    <property type="entry name" value="UBC_2"/>
    <property type="match status" value="1"/>
</dbReference>
<dbReference type="InterPro" id="IPR016135">
    <property type="entry name" value="UBQ-conjugating_enzyme/RWD"/>
</dbReference>
<organism evidence="2 3">
    <name type="scientific">Streblomastix strix</name>
    <dbReference type="NCBI Taxonomy" id="222440"/>
    <lineage>
        <taxon>Eukaryota</taxon>
        <taxon>Metamonada</taxon>
        <taxon>Preaxostyla</taxon>
        <taxon>Oxymonadida</taxon>
        <taxon>Streblomastigidae</taxon>
        <taxon>Streblomastix</taxon>
    </lineage>
</organism>
<evidence type="ECO:0000313" key="3">
    <source>
        <dbReference type="Proteomes" id="UP000324800"/>
    </source>
</evidence>
<dbReference type="PANTHER" id="PTHR24067">
    <property type="entry name" value="UBIQUITIN-CONJUGATING ENZYME E2"/>
    <property type="match status" value="1"/>
</dbReference>
<dbReference type="Pfam" id="PF00179">
    <property type="entry name" value="UQ_con"/>
    <property type="match status" value="1"/>
</dbReference>
<proteinExistence type="predicted"/>
<dbReference type="Gene3D" id="3.10.110.10">
    <property type="entry name" value="Ubiquitin Conjugating Enzyme"/>
    <property type="match status" value="1"/>
</dbReference>
<gene>
    <name evidence="2" type="ORF">EZS28_014841</name>
</gene>
<dbReference type="CDD" id="cd23794">
    <property type="entry name" value="UBCc_UBE2F_UBE2M"/>
    <property type="match status" value="1"/>
</dbReference>
<accession>A0A5J4W4Q8</accession>
<dbReference type="OrthoDB" id="10249039at2759"/>
<feature type="domain" description="UBC core" evidence="1">
    <location>
        <begin position="24"/>
        <end position="174"/>
    </location>
</feature>
<dbReference type="SMART" id="SM00212">
    <property type="entry name" value="UBCc"/>
    <property type="match status" value="1"/>
</dbReference>
<dbReference type="SUPFAM" id="SSF54495">
    <property type="entry name" value="UBC-like"/>
    <property type="match status" value="1"/>
</dbReference>
<reference evidence="2 3" key="1">
    <citation type="submission" date="2019-03" db="EMBL/GenBank/DDBJ databases">
        <title>Single cell metagenomics reveals metabolic interactions within the superorganism composed of flagellate Streblomastix strix and complex community of Bacteroidetes bacteria on its surface.</title>
        <authorList>
            <person name="Treitli S.C."/>
            <person name="Kolisko M."/>
            <person name="Husnik F."/>
            <person name="Keeling P."/>
            <person name="Hampl V."/>
        </authorList>
    </citation>
    <scope>NUCLEOTIDE SEQUENCE [LARGE SCALE GENOMIC DNA]</scope>
    <source>
        <strain evidence="2">ST1C</strain>
    </source>
</reference>